<name>A0A1G7LXU7_CHIFI</name>
<evidence type="ECO:0000313" key="2">
    <source>
        <dbReference type="Proteomes" id="UP000199045"/>
    </source>
</evidence>
<dbReference type="Proteomes" id="UP000199045">
    <property type="component" value="Unassembled WGS sequence"/>
</dbReference>
<gene>
    <name evidence="1" type="ORF">SAMN04488121_102226</name>
</gene>
<dbReference type="STRING" id="104663.SAMN04488121_102226"/>
<accession>A0A1G7LXU7</accession>
<dbReference type="AlphaFoldDB" id="A0A1G7LXU7"/>
<evidence type="ECO:0000313" key="1">
    <source>
        <dbReference type="EMBL" id="SDF54345.1"/>
    </source>
</evidence>
<reference evidence="1 2" key="1">
    <citation type="submission" date="2016-10" db="EMBL/GenBank/DDBJ databases">
        <authorList>
            <person name="de Groot N.N."/>
        </authorList>
    </citation>
    <scope>NUCLEOTIDE SEQUENCE [LARGE SCALE GENOMIC DNA]</scope>
    <source>
        <strain evidence="1 2">DSM 527</strain>
    </source>
</reference>
<proteinExistence type="predicted"/>
<sequence length="98" mass="11458">MYVMKSLPEWHQQPLALTEEEIAAPMTVINDFFYSYPLPEFREHIKTLLLMACSDQDCNAAFNIIFCEDVTRLIESCYLLKNKDHGKNNITRGESFKH</sequence>
<organism evidence="1 2">
    <name type="scientific">Chitinophaga filiformis</name>
    <name type="common">Myxococcus filiformis</name>
    <name type="synonym">Flexibacter filiformis</name>
    <dbReference type="NCBI Taxonomy" id="104663"/>
    <lineage>
        <taxon>Bacteria</taxon>
        <taxon>Pseudomonadati</taxon>
        <taxon>Bacteroidota</taxon>
        <taxon>Chitinophagia</taxon>
        <taxon>Chitinophagales</taxon>
        <taxon>Chitinophagaceae</taxon>
        <taxon>Chitinophaga</taxon>
    </lineage>
</organism>
<protein>
    <submittedName>
        <fullName evidence="1">Uncharacterized protein</fullName>
    </submittedName>
</protein>
<dbReference type="EMBL" id="FNBN01000002">
    <property type="protein sequence ID" value="SDF54345.1"/>
    <property type="molecule type" value="Genomic_DNA"/>
</dbReference>